<dbReference type="PANTHER" id="PTHR34630:SF17">
    <property type="entry name" value="OS06G0304700 PROTEIN"/>
    <property type="match status" value="1"/>
</dbReference>
<sequence>MSYALMGMEALCLDRVAWKLLPPLGELYLICQSVEERESGEEYLNCITGPCFRNLKRLELIGLPGFRRWVANEVCPWYFSLIEVLIVKGCPELTELPFSSYTSCYPLETDSCVTWFPRLKELKIDNCPKLLSLPPIPYSHALCSVTLRRAGRGLKELSYSSKSYSLGIEGSDMHSLDETILAFHNLTQLQELFIDNCPPLAEEHLQMLTALKTLRIHDSSNIFLPIARSDARWQLPVTSLKLWMCNFSGKEVARLLTHLPELSSLRIWGCEKITRLDVQAEQRQTAASLSLPASSAAIELQDTRGTDEQRESVQEVEEEGVAEEVVVEQAEDDDGLLLLPAHLSASLQELCFDSCPKLILTANNHETGGGGGLQAMRFLKRIEIQSCFLSAYKASDLSSCCPFPSSLQRLLLRDPMEGMDTLVLLSNLTSLENLSIKYLGEDIRCEALLRLLTQGQLTALYVRHTPKFFADWDPARELQGEQLLPFPKLQVLETDDMAGVLTAPICRLLSSSLTELSFEFNEDVECFTKEQEEALSLLRSLEVLQFQWCNKLRCLPSGLNKLTNLNRLKILDCPAIRSLPKNGLPGSLQDVSYLPNEKLTQQCRRLMGTIPLIRL</sequence>
<gene>
    <name evidence="1" type="ORF">TRITD_1Bv1G047960</name>
</gene>
<evidence type="ECO:0000313" key="1">
    <source>
        <dbReference type="EMBL" id="VAH14519.1"/>
    </source>
</evidence>
<protein>
    <submittedName>
        <fullName evidence="1">Uncharacterized protein</fullName>
    </submittedName>
</protein>
<dbReference type="InterPro" id="IPR032675">
    <property type="entry name" value="LRR_dom_sf"/>
</dbReference>
<dbReference type="PANTHER" id="PTHR34630">
    <property type="entry name" value="OS11G0677101 PROTEIN"/>
    <property type="match status" value="1"/>
</dbReference>
<dbReference type="SUPFAM" id="SSF52047">
    <property type="entry name" value="RNI-like"/>
    <property type="match status" value="1"/>
</dbReference>
<accession>A0A9R0V6M7</accession>
<dbReference type="Gene3D" id="3.80.10.10">
    <property type="entry name" value="Ribonuclease Inhibitor"/>
    <property type="match status" value="3"/>
</dbReference>
<evidence type="ECO:0000313" key="2">
    <source>
        <dbReference type="Proteomes" id="UP000324705"/>
    </source>
</evidence>
<dbReference type="SUPFAM" id="SSF52058">
    <property type="entry name" value="L domain-like"/>
    <property type="match status" value="1"/>
</dbReference>
<dbReference type="Proteomes" id="UP000324705">
    <property type="component" value="Chromosome 1B"/>
</dbReference>
<keyword evidence="2" id="KW-1185">Reference proteome</keyword>
<dbReference type="Gramene" id="TRITD1Bv1G047960.2">
    <property type="protein sequence ID" value="TRITD1Bv1G047960.2"/>
    <property type="gene ID" value="TRITD1Bv1G047960"/>
</dbReference>
<reference evidence="1 2" key="1">
    <citation type="submission" date="2017-09" db="EMBL/GenBank/DDBJ databases">
        <authorList>
            <consortium name="International Durum Wheat Genome Sequencing Consortium (IDWGSC)"/>
            <person name="Milanesi L."/>
        </authorList>
    </citation>
    <scope>NUCLEOTIDE SEQUENCE [LARGE SCALE GENOMIC DNA]</scope>
    <source>
        <strain evidence="2">cv. Svevo</strain>
    </source>
</reference>
<dbReference type="AlphaFoldDB" id="A0A9R0V6M7"/>
<name>A0A9R0V6M7_TRITD</name>
<proteinExistence type="predicted"/>
<organism evidence="1 2">
    <name type="scientific">Triticum turgidum subsp. durum</name>
    <name type="common">Durum wheat</name>
    <name type="synonym">Triticum durum</name>
    <dbReference type="NCBI Taxonomy" id="4567"/>
    <lineage>
        <taxon>Eukaryota</taxon>
        <taxon>Viridiplantae</taxon>
        <taxon>Streptophyta</taxon>
        <taxon>Embryophyta</taxon>
        <taxon>Tracheophyta</taxon>
        <taxon>Spermatophyta</taxon>
        <taxon>Magnoliopsida</taxon>
        <taxon>Liliopsida</taxon>
        <taxon>Poales</taxon>
        <taxon>Poaceae</taxon>
        <taxon>BOP clade</taxon>
        <taxon>Pooideae</taxon>
        <taxon>Triticodae</taxon>
        <taxon>Triticeae</taxon>
        <taxon>Triticinae</taxon>
        <taxon>Triticum</taxon>
    </lineage>
</organism>
<dbReference type="EMBL" id="LT934112">
    <property type="protein sequence ID" value="VAH14519.1"/>
    <property type="molecule type" value="Genomic_DNA"/>
</dbReference>